<dbReference type="InterPro" id="IPR028014">
    <property type="entry name" value="TMEM255"/>
</dbReference>
<evidence type="ECO:0000256" key="1">
    <source>
        <dbReference type="ARBA" id="ARBA00004141"/>
    </source>
</evidence>
<keyword evidence="5" id="KW-0472">Membrane</keyword>
<comment type="similarity">
    <text evidence="2">Belongs to the TMEM255 family.</text>
</comment>
<evidence type="ECO:0000256" key="4">
    <source>
        <dbReference type="ARBA" id="ARBA00022989"/>
    </source>
</evidence>
<dbReference type="AlphaFoldDB" id="A0A3Q0TA60"/>
<feature type="region of interest" description="Disordered" evidence="6">
    <location>
        <begin position="61"/>
        <end position="103"/>
    </location>
</feature>
<reference evidence="7" key="2">
    <citation type="submission" date="2025-09" db="UniProtKB">
        <authorList>
            <consortium name="Ensembl"/>
        </authorList>
    </citation>
    <scope>IDENTIFICATION</scope>
</reference>
<evidence type="ECO:0000313" key="8">
    <source>
        <dbReference type="Proteomes" id="UP000261340"/>
    </source>
</evidence>
<evidence type="ECO:0000256" key="6">
    <source>
        <dbReference type="SAM" id="MobiDB-lite"/>
    </source>
</evidence>
<evidence type="ECO:0000256" key="2">
    <source>
        <dbReference type="ARBA" id="ARBA00007903"/>
    </source>
</evidence>
<proteinExistence type="inferred from homology"/>
<dbReference type="Proteomes" id="UP000261340">
    <property type="component" value="Unplaced"/>
</dbReference>
<dbReference type="OMA" id="LCAPAHF"/>
<keyword evidence="4" id="KW-1133">Transmembrane helix</keyword>
<protein>
    <submittedName>
        <fullName evidence="7">Uncharacterized protein</fullName>
    </submittedName>
</protein>
<feature type="compositionally biased region" description="Low complexity" evidence="6">
    <location>
        <begin position="68"/>
        <end position="85"/>
    </location>
</feature>
<reference evidence="7" key="1">
    <citation type="submission" date="2025-08" db="UniProtKB">
        <authorList>
            <consortium name="Ensembl"/>
        </authorList>
    </citation>
    <scope>IDENTIFICATION</scope>
</reference>
<comment type="subcellular location">
    <subcellularLocation>
        <location evidence="1">Membrane</location>
        <topology evidence="1">Multi-pass membrane protein</topology>
    </subcellularLocation>
</comment>
<evidence type="ECO:0000256" key="3">
    <source>
        <dbReference type="ARBA" id="ARBA00022692"/>
    </source>
</evidence>
<keyword evidence="8" id="KW-1185">Reference proteome</keyword>
<dbReference type="GeneTree" id="ENSGT00990000205096"/>
<accession>A0A3Q0TA60</accession>
<dbReference type="Ensembl" id="ENSACIT00000029760.1">
    <property type="protein sequence ID" value="ENSACIP00000028991.1"/>
    <property type="gene ID" value="ENSACIG00000022444.1"/>
</dbReference>
<dbReference type="GO" id="GO:0016020">
    <property type="term" value="C:membrane"/>
    <property type="evidence" value="ECO:0007669"/>
    <property type="project" value="UniProtKB-SubCell"/>
</dbReference>
<dbReference type="Pfam" id="PF14967">
    <property type="entry name" value="FAM70"/>
    <property type="match status" value="1"/>
</dbReference>
<feature type="compositionally biased region" description="Pro residues" evidence="6">
    <location>
        <begin position="86"/>
        <end position="103"/>
    </location>
</feature>
<name>A0A3Q0TA60_AMPCI</name>
<sequence length="103" mass="11010">DLPLSQKPPPHIAPSPTPAPHILYNPTQHMLTYPNFCPSGPALPAYPNYPVSMQAPAAIQLLPPMGDPASSPSSCPSEENQSQPPSRIPPQPHAFEKPPPYAC</sequence>
<evidence type="ECO:0000313" key="7">
    <source>
        <dbReference type="Ensembl" id="ENSACIP00000028991.1"/>
    </source>
</evidence>
<organism evidence="7 8">
    <name type="scientific">Amphilophus citrinellus</name>
    <name type="common">Midas cichlid</name>
    <name type="synonym">Cichlasoma citrinellum</name>
    <dbReference type="NCBI Taxonomy" id="61819"/>
    <lineage>
        <taxon>Eukaryota</taxon>
        <taxon>Metazoa</taxon>
        <taxon>Chordata</taxon>
        <taxon>Craniata</taxon>
        <taxon>Vertebrata</taxon>
        <taxon>Euteleostomi</taxon>
        <taxon>Actinopterygii</taxon>
        <taxon>Neopterygii</taxon>
        <taxon>Teleostei</taxon>
        <taxon>Neoteleostei</taxon>
        <taxon>Acanthomorphata</taxon>
        <taxon>Ovalentaria</taxon>
        <taxon>Cichlomorphae</taxon>
        <taxon>Cichliformes</taxon>
        <taxon>Cichlidae</taxon>
        <taxon>New World cichlids</taxon>
        <taxon>Cichlasomatinae</taxon>
        <taxon>Heroini</taxon>
        <taxon>Amphilophus</taxon>
    </lineage>
</organism>
<evidence type="ECO:0000256" key="5">
    <source>
        <dbReference type="ARBA" id="ARBA00023136"/>
    </source>
</evidence>
<keyword evidence="3" id="KW-0812">Transmembrane</keyword>